<evidence type="ECO:0000313" key="4">
    <source>
        <dbReference type="Proteomes" id="UP000232323"/>
    </source>
</evidence>
<comment type="subcellular location">
    <subcellularLocation>
        <location evidence="1">Cytoplasm</location>
        <location evidence="1">Cytoskeleton</location>
        <location evidence="1">Cilium axoneme</location>
    </subcellularLocation>
</comment>
<keyword evidence="4" id="KW-1185">Reference proteome</keyword>
<feature type="region of interest" description="Disordered" evidence="2">
    <location>
        <begin position="508"/>
        <end position="550"/>
    </location>
</feature>
<accession>A0A250X0E4</accession>
<dbReference type="Proteomes" id="UP000232323">
    <property type="component" value="Unassembled WGS sequence"/>
</dbReference>
<organism evidence="3 4">
    <name type="scientific">Chlamydomonas eustigma</name>
    <dbReference type="NCBI Taxonomy" id="1157962"/>
    <lineage>
        <taxon>Eukaryota</taxon>
        <taxon>Viridiplantae</taxon>
        <taxon>Chlorophyta</taxon>
        <taxon>core chlorophytes</taxon>
        <taxon>Chlorophyceae</taxon>
        <taxon>CS clade</taxon>
        <taxon>Chlamydomonadales</taxon>
        <taxon>Chlamydomonadaceae</taxon>
        <taxon>Chlamydomonas</taxon>
    </lineage>
</organism>
<dbReference type="InterPro" id="IPR032675">
    <property type="entry name" value="LRR_dom_sf"/>
</dbReference>
<dbReference type="EMBL" id="BEGY01000018">
    <property type="protein sequence ID" value="GAX76541.1"/>
    <property type="molecule type" value="Genomic_DNA"/>
</dbReference>
<dbReference type="GO" id="GO:0005930">
    <property type="term" value="C:axoneme"/>
    <property type="evidence" value="ECO:0007669"/>
    <property type="project" value="UniProtKB-SubCell"/>
</dbReference>
<dbReference type="SUPFAM" id="SSF52047">
    <property type="entry name" value="RNI-like"/>
    <property type="match status" value="1"/>
</dbReference>
<evidence type="ECO:0000256" key="1">
    <source>
        <dbReference type="ARBA" id="ARBA00004430"/>
    </source>
</evidence>
<comment type="caution">
    <text evidence="3">The sequence shown here is derived from an EMBL/GenBank/DDBJ whole genome shotgun (WGS) entry which is preliminary data.</text>
</comment>
<evidence type="ECO:0000313" key="3">
    <source>
        <dbReference type="EMBL" id="GAX76541.1"/>
    </source>
</evidence>
<dbReference type="Gene3D" id="3.80.10.10">
    <property type="entry name" value="Ribonuclease Inhibitor"/>
    <property type="match status" value="1"/>
</dbReference>
<evidence type="ECO:0000256" key="2">
    <source>
        <dbReference type="SAM" id="MobiDB-lite"/>
    </source>
</evidence>
<sequence>MYRLTTLRIVPLDLTHVSSYVTRKRTRCSSAQSQHSEKGSTALVCPGTPANFPKLFQSYPRVQQLILDIDSRQSEFRIGRISTLLESMVEAQGGIVHTLHTLKASFRSSCGCEKTVKALMRNLSRLAASGTFPNLENLSLCLDTFIPPSTLSGLTTMTSLRSLTFNRAVPHVFDILGCLTQLTHLDVGCLVLHHREPGETLLVNSFASLSRLTGLCSFSMEGNEVSRLDENEQLALCQNGLAHMSCLTRLVLSAVKVRSECWMNLSLGLLQRLQVLTLPGPLLPGLGSFEYLGPPPPGSPDAAAGLHASGLTLGGLTALTTTYIEHFCGRNTEQGVQQFVFTPALKSLTCSMFELEDSFRLTAQLGGTHLETLNIALPSLRMPMSHITQLTPLSGIREFSLSDTQIGGGGVPDLRVNYVSTLVSAWTGLKRLELIGKADMVGAGMPSQRQAPPLSLTAARRHLACLRHLPLLDHLGIRMPRLPLEVLPSCLKSLELCGLASLPPWYKPPGTSPSKRSHAGRQGSTSSGPNADCKDSPLHKARRLGGWQTGPSTPGQCLSYQSAQDAGSLPAMCKRVTRAAAAAAASSVNEVQDTSGVMGSPVHWRLVKRASVAAGDGGSSQQGPWDSGIKDNDIERPPLTEASTLLLQQQQTSKAGCPQPKPVATSTGDLDSDEPQDSDDDNEDGDASYTPPTAMRAASSTAFRTKSANTRSVRYRLPQLHRLRVCMPEWSMAKTSAELKASFQALVPLVKDACEELDLSRWALIKDHSSALELDDYVAIVSEHVPHLRRLQLIHVSNWWDKIDCSQLKPLSKLKALSDLSLQEPGRRWGVRVRNLSSLSCLTSLSVLVTGIECAPGGASRLVLHGMSEEERCKVLKWAQEVQDTQAGACLW</sequence>
<gene>
    <name evidence="3" type="ORF">CEUSTIGMA_g3987.t1</name>
</gene>
<evidence type="ECO:0008006" key="5">
    <source>
        <dbReference type="Google" id="ProtNLM"/>
    </source>
</evidence>
<dbReference type="AlphaFoldDB" id="A0A250X0E4"/>
<feature type="region of interest" description="Disordered" evidence="2">
    <location>
        <begin position="613"/>
        <end position="636"/>
    </location>
</feature>
<feature type="region of interest" description="Disordered" evidence="2">
    <location>
        <begin position="648"/>
        <end position="704"/>
    </location>
</feature>
<feature type="compositionally biased region" description="Acidic residues" evidence="2">
    <location>
        <begin position="670"/>
        <end position="686"/>
    </location>
</feature>
<name>A0A250X0E4_9CHLO</name>
<reference evidence="3 4" key="1">
    <citation type="submission" date="2017-08" db="EMBL/GenBank/DDBJ databases">
        <title>Acidophilic green algal genome provides insights into adaptation to an acidic environment.</title>
        <authorList>
            <person name="Hirooka S."/>
            <person name="Hirose Y."/>
            <person name="Kanesaki Y."/>
            <person name="Higuchi S."/>
            <person name="Fujiwara T."/>
            <person name="Onuma R."/>
            <person name="Era A."/>
            <person name="Ohbayashi R."/>
            <person name="Uzuka A."/>
            <person name="Nozaki H."/>
            <person name="Yoshikawa H."/>
            <person name="Miyagishima S.Y."/>
        </authorList>
    </citation>
    <scope>NUCLEOTIDE SEQUENCE [LARGE SCALE GENOMIC DNA]</scope>
    <source>
        <strain evidence="3 4">NIES-2499</strain>
    </source>
</reference>
<dbReference type="OrthoDB" id="10670766at2759"/>
<protein>
    <recommendedName>
        <fullName evidence="5">F-box domain-containing protein</fullName>
    </recommendedName>
</protein>
<proteinExistence type="predicted"/>